<evidence type="ECO:0000313" key="5">
    <source>
        <dbReference type="Proteomes" id="UP000324767"/>
    </source>
</evidence>
<evidence type="ECO:0000313" key="4">
    <source>
        <dbReference type="EMBL" id="KAA6410540.1"/>
    </source>
</evidence>
<sequence length="293" mass="32926">MTKVAKARPQLKPEKGTKKVKTYVSSSGIFKKIGSHRSIAPAPRRALHPQEQNSHRSAHDLGPYSKKQARPRAHLLAIAFNGFAFPTPIVLLNSVLTVAPERIEQSREHIEATAIACTDSVHHSLTDRLASASAQPDKLIKAAIARKEEQFRPFGEEQLQFASADGTSKVKALLGDCIQSFKKVVDHEEKALAVLWKEWTEVQLQIEEFAKEMLGPDGIRQFRNSKESGLGGQCGAQQKTLEQDVELDRKGWEEEVEKINQQAMQKLLASEKEMDFLQKKQKRSILNMWEAQL</sequence>
<keyword evidence="1" id="KW-0175">Coiled coil</keyword>
<keyword evidence="3" id="KW-0812">Transmembrane</keyword>
<dbReference type="Proteomes" id="UP000324767">
    <property type="component" value="Unassembled WGS sequence"/>
</dbReference>
<evidence type="ECO:0000256" key="2">
    <source>
        <dbReference type="SAM" id="MobiDB-lite"/>
    </source>
</evidence>
<accession>A0A5M8PNL8</accession>
<reference evidence="4 5" key="1">
    <citation type="submission" date="2019-09" db="EMBL/GenBank/DDBJ databases">
        <title>The hologenome of the rock-dwelling lichen Lasallia pustulata.</title>
        <authorList>
            <person name="Greshake Tzovaras B."/>
            <person name="Segers F."/>
            <person name="Bicker A."/>
            <person name="Dal Grande F."/>
            <person name="Otte J."/>
            <person name="Hankeln T."/>
            <person name="Schmitt I."/>
            <person name="Ebersberger I."/>
        </authorList>
    </citation>
    <scope>NUCLEOTIDE SEQUENCE [LARGE SCALE GENOMIC DNA]</scope>
    <source>
        <strain evidence="4">A1-1</strain>
    </source>
</reference>
<dbReference type="AlphaFoldDB" id="A0A5M8PNL8"/>
<gene>
    <name evidence="4" type="ORF">FRX48_05962</name>
</gene>
<keyword evidence="3" id="KW-1133">Transmembrane helix</keyword>
<dbReference type="EMBL" id="VXIT01000009">
    <property type="protein sequence ID" value="KAA6410540.1"/>
    <property type="molecule type" value="Genomic_DNA"/>
</dbReference>
<feature type="region of interest" description="Disordered" evidence="2">
    <location>
        <begin position="38"/>
        <end position="66"/>
    </location>
</feature>
<dbReference type="OrthoDB" id="5397083at2759"/>
<keyword evidence="3" id="KW-0472">Membrane</keyword>
<protein>
    <submittedName>
        <fullName evidence="4">Uncharacterized protein</fullName>
    </submittedName>
</protein>
<comment type="caution">
    <text evidence="4">The sequence shown here is derived from an EMBL/GenBank/DDBJ whole genome shotgun (WGS) entry which is preliminary data.</text>
</comment>
<feature type="transmembrane region" description="Helical" evidence="3">
    <location>
        <begin position="75"/>
        <end position="96"/>
    </location>
</feature>
<evidence type="ECO:0000256" key="3">
    <source>
        <dbReference type="SAM" id="Phobius"/>
    </source>
</evidence>
<organism evidence="4 5">
    <name type="scientific">Lasallia pustulata</name>
    <dbReference type="NCBI Taxonomy" id="136370"/>
    <lineage>
        <taxon>Eukaryota</taxon>
        <taxon>Fungi</taxon>
        <taxon>Dikarya</taxon>
        <taxon>Ascomycota</taxon>
        <taxon>Pezizomycotina</taxon>
        <taxon>Lecanoromycetes</taxon>
        <taxon>OSLEUM clade</taxon>
        <taxon>Umbilicariomycetidae</taxon>
        <taxon>Umbilicariales</taxon>
        <taxon>Umbilicariaceae</taxon>
        <taxon>Lasallia</taxon>
    </lineage>
</organism>
<feature type="coiled-coil region" evidence="1">
    <location>
        <begin position="242"/>
        <end position="280"/>
    </location>
</feature>
<proteinExistence type="predicted"/>
<name>A0A5M8PNL8_9LECA</name>
<evidence type="ECO:0000256" key="1">
    <source>
        <dbReference type="SAM" id="Coils"/>
    </source>
</evidence>